<comment type="caution">
    <text evidence="2">The sequence shown here is derived from an EMBL/GenBank/DDBJ whole genome shotgun (WGS) entry which is preliminary data.</text>
</comment>
<dbReference type="InterPro" id="IPR029441">
    <property type="entry name" value="Cass2"/>
</dbReference>
<sequence>MPPVTTQVPAFRVAGISVRTRNSDEMDSATARIGGLWDRFFDESWEHKLPRPGADARIFGVYSAYESNEHGAYDVTAGVAAPPGAELVGGAGTVDIEAGEYLVFHGQGAMPQMVLDAWGEVWRYFSRHPQVQRRFGTDFEAYDAVDRVAIHIGVQVADGASAGAWAALADAP</sequence>
<keyword evidence="3" id="KW-1185">Reference proteome</keyword>
<gene>
    <name evidence="2" type="ORF">AcdelDRAFT_4771</name>
</gene>
<dbReference type="Proteomes" id="UP000003856">
    <property type="component" value="Unassembled WGS sequence"/>
</dbReference>
<dbReference type="InterPro" id="IPR011256">
    <property type="entry name" value="Reg_factor_effector_dom_sf"/>
</dbReference>
<dbReference type="SMART" id="SM00871">
    <property type="entry name" value="AraC_E_bind"/>
    <property type="match status" value="1"/>
</dbReference>
<dbReference type="InterPro" id="IPR053182">
    <property type="entry name" value="YobU-like_regulator"/>
</dbReference>
<dbReference type="Gene3D" id="3.20.80.10">
    <property type="entry name" value="Regulatory factor, effector binding domain"/>
    <property type="match status" value="1"/>
</dbReference>
<evidence type="ECO:0000313" key="2">
    <source>
        <dbReference type="EMBL" id="EER57657.1"/>
    </source>
</evidence>
<feature type="domain" description="AraC effector-binding" evidence="1">
    <location>
        <begin position="1"/>
        <end position="155"/>
    </location>
</feature>
<dbReference type="PATRIC" id="fig|573060.9.peg.131"/>
<dbReference type="RefSeq" id="WP_005801606.1">
    <property type="nucleotide sequence ID" value="NZ_ACQT01000551.1"/>
</dbReference>
<dbReference type="SUPFAM" id="SSF55136">
    <property type="entry name" value="Probable bacterial effector-binding domain"/>
    <property type="match status" value="1"/>
</dbReference>
<dbReference type="PANTHER" id="PTHR36444:SF2">
    <property type="entry name" value="TRANSCRIPTIONAL REGULATOR PROTEIN YOBU-RELATED"/>
    <property type="match status" value="1"/>
</dbReference>
<evidence type="ECO:0000259" key="1">
    <source>
        <dbReference type="SMART" id="SM00871"/>
    </source>
</evidence>
<dbReference type="PANTHER" id="PTHR36444">
    <property type="entry name" value="TRANSCRIPTIONAL REGULATOR PROTEIN YOBU-RELATED"/>
    <property type="match status" value="1"/>
</dbReference>
<evidence type="ECO:0000313" key="3">
    <source>
        <dbReference type="Proteomes" id="UP000003856"/>
    </source>
</evidence>
<dbReference type="InterPro" id="IPR010499">
    <property type="entry name" value="AraC_E-bd"/>
</dbReference>
<dbReference type="EMBL" id="ACQT01000551">
    <property type="protein sequence ID" value="EER57657.1"/>
    <property type="molecule type" value="Genomic_DNA"/>
</dbReference>
<reference evidence="2 3" key="1">
    <citation type="submission" date="2009-05" db="EMBL/GenBank/DDBJ databases">
        <title>The draft genome of Acidovorax delafieldii 2AN.</title>
        <authorList>
            <consortium name="US DOE Joint Genome Institute (JGI-PGF)"/>
            <person name="Lucas S."/>
            <person name="Copeland A."/>
            <person name="Lapidus A."/>
            <person name="Glavina del Rio T."/>
            <person name="Tice H."/>
            <person name="Bruce D."/>
            <person name="Goodwin L."/>
            <person name="Pitluck S."/>
            <person name="Larimer F."/>
            <person name="Land M.L."/>
            <person name="Hauser L."/>
            <person name="Shelobolina E.S."/>
            <person name="Picardal F."/>
            <person name="Roden E."/>
            <person name="Emerson D."/>
        </authorList>
    </citation>
    <scope>NUCLEOTIDE SEQUENCE [LARGE SCALE GENOMIC DNA]</scope>
    <source>
        <strain evidence="2 3">2AN</strain>
    </source>
</reference>
<proteinExistence type="predicted"/>
<dbReference type="AlphaFoldDB" id="C5TCZ0"/>
<dbReference type="Pfam" id="PF14526">
    <property type="entry name" value="Cass2"/>
    <property type="match status" value="1"/>
</dbReference>
<name>C5TCZ0_ACIDE</name>
<dbReference type="OrthoDB" id="3173400at2"/>
<organism evidence="2 3">
    <name type="scientific">Acidovorax delafieldii 2AN</name>
    <dbReference type="NCBI Taxonomy" id="573060"/>
    <lineage>
        <taxon>Bacteria</taxon>
        <taxon>Pseudomonadati</taxon>
        <taxon>Pseudomonadota</taxon>
        <taxon>Betaproteobacteria</taxon>
        <taxon>Burkholderiales</taxon>
        <taxon>Comamonadaceae</taxon>
        <taxon>Acidovorax</taxon>
    </lineage>
</organism>
<accession>C5TCZ0</accession>
<protein>
    <submittedName>
        <fullName evidence="2">Transcription activator effector binding</fullName>
    </submittedName>
</protein>